<gene>
    <name evidence="1" type="ORF">BV22DRAFT_1115529</name>
</gene>
<keyword evidence="2" id="KW-1185">Reference proteome</keyword>
<accession>A0ACB8AW48</accession>
<name>A0ACB8AW48_9AGAM</name>
<evidence type="ECO:0000313" key="2">
    <source>
        <dbReference type="Proteomes" id="UP000790709"/>
    </source>
</evidence>
<dbReference type="EMBL" id="MU266990">
    <property type="protein sequence ID" value="KAH7917621.1"/>
    <property type="molecule type" value="Genomic_DNA"/>
</dbReference>
<comment type="caution">
    <text evidence="1">The sequence shown here is derived from an EMBL/GenBank/DDBJ whole genome shotgun (WGS) entry which is preliminary data.</text>
</comment>
<dbReference type="Proteomes" id="UP000790709">
    <property type="component" value="Unassembled WGS sequence"/>
</dbReference>
<protein>
    <submittedName>
        <fullName evidence="1">Uncharacterized protein</fullName>
    </submittedName>
</protein>
<organism evidence="1 2">
    <name type="scientific">Leucogyrophana mollusca</name>
    <dbReference type="NCBI Taxonomy" id="85980"/>
    <lineage>
        <taxon>Eukaryota</taxon>
        <taxon>Fungi</taxon>
        <taxon>Dikarya</taxon>
        <taxon>Basidiomycota</taxon>
        <taxon>Agaricomycotina</taxon>
        <taxon>Agaricomycetes</taxon>
        <taxon>Agaricomycetidae</taxon>
        <taxon>Boletales</taxon>
        <taxon>Boletales incertae sedis</taxon>
        <taxon>Leucogyrophana</taxon>
    </lineage>
</organism>
<proteinExistence type="predicted"/>
<evidence type="ECO:0000313" key="1">
    <source>
        <dbReference type="EMBL" id="KAH7917621.1"/>
    </source>
</evidence>
<sequence length="387" mass="43399">MNRVQRLILSKLPSLGANFPITSTLILRLFNVLEGSNYAEAAVKSVQRIFHQLLRHLRFNIDYLRRVHLLNGEGKPLNLFGIAGHLYYTEPSNFALVALPRSGPSLLSAKRDFILVMCHLFGHRYLPNSYATNEKLAAIIKKSPSMVVLPALPEDVRQVLQEHDREILRVFTGYALTYGSQYQARETSLESTKETAQVRSYLQSTAIPVVARSRFVANSGHGDEFGSVQQLVHTAREGVCLNEHVIPSFEHITTLPVEGDNQLVLNAYLLDFYIHGQTGALADANGIKRGDVWYLLQEFVLMLKTIREVLGLLLQKTSKDSSLTEGGTDTYELDSGYASYDPTEMDERDSSTAGSRPRGVSDSDWRVCEVINGALEVFEEKYKAFWA</sequence>
<reference evidence="1" key="1">
    <citation type="journal article" date="2021" name="New Phytol.">
        <title>Evolutionary innovations through gain and loss of genes in the ectomycorrhizal Boletales.</title>
        <authorList>
            <person name="Wu G."/>
            <person name="Miyauchi S."/>
            <person name="Morin E."/>
            <person name="Kuo A."/>
            <person name="Drula E."/>
            <person name="Varga T."/>
            <person name="Kohler A."/>
            <person name="Feng B."/>
            <person name="Cao Y."/>
            <person name="Lipzen A."/>
            <person name="Daum C."/>
            <person name="Hundley H."/>
            <person name="Pangilinan J."/>
            <person name="Johnson J."/>
            <person name="Barry K."/>
            <person name="LaButti K."/>
            <person name="Ng V."/>
            <person name="Ahrendt S."/>
            <person name="Min B."/>
            <person name="Choi I.G."/>
            <person name="Park H."/>
            <person name="Plett J.M."/>
            <person name="Magnuson J."/>
            <person name="Spatafora J.W."/>
            <person name="Nagy L.G."/>
            <person name="Henrissat B."/>
            <person name="Grigoriev I.V."/>
            <person name="Yang Z.L."/>
            <person name="Xu J."/>
            <person name="Martin F.M."/>
        </authorList>
    </citation>
    <scope>NUCLEOTIDE SEQUENCE</scope>
    <source>
        <strain evidence="1">KUC20120723A-06</strain>
    </source>
</reference>